<sequence>MKYAKEMLRGLLIGVAGIVPGVSGGTLAVSMGVYDQIIGAVTHLFRKPGESVRTLFPYGVGMLAGAGGLAFVIESLFGTYPFATSMAFLGLILGGIPALLSKADFRKNGLKKYMTAVTVFCLMTVAAIAGGGERQAGELVFRTAAERLATMSCVGLIASITMVVPGVSGTMLLMMMGYYQPVLHAFNLVQTGVLTGNWQTVLAQQEILLPFTMGLVVGIFLCAKTMETMLSRWEAMVYAGVTGLVASSPVVILWGISMGDVGMGQRLWGVLLLAGGAYLAGKMGGDVS</sequence>
<keyword evidence="1" id="KW-0472">Membrane</keyword>
<keyword evidence="1" id="KW-1133">Transmembrane helix</keyword>
<evidence type="ECO:0000313" key="3">
    <source>
        <dbReference type="Proteomes" id="UP000824101"/>
    </source>
</evidence>
<organism evidence="2 3">
    <name type="scientific">Candidatus Lachnoclostridium stercorigallinarum</name>
    <dbReference type="NCBI Taxonomy" id="2838634"/>
    <lineage>
        <taxon>Bacteria</taxon>
        <taxon>Bacillati</taxon>
        <taxon>Bacillota</taxon>
        <taxon>Clostridia</taxon>
        <taxon>Lachnospirales</taxon>
        <taxon>Lachnospiraceae</taxon>
    </lineage>
</organism>
<accession>A0A9D2GJF9</accession>
<feature type="transmembrane region" description="Helical" evidence="1">
    <location>
        <begin position="153"/>
        <end position="179"/>
    </location>
</feature>
<feature type="transmembrane region" description="Helical" evidence="1">
    <location>
        <begin position="113"/>
        <end position="132"/>
    </location>
</feature>
<feature type="transmembrane region" description="Helical" evidence="1">
    <location>
        <begin position="207"/>
        <end position="223"/>
    </location>
</feature>
<dbReference type="Pfam" id="PF04018">
    <property type="entry name" value="VCA0040-like"/>
    <property type="match status" value="1"/>
</dbReference>
<gene>
    <name evidence="2" type="ORF">IAA17_11210</name>
</gene>
<keyword evidence="1" id="KW-0812">Transmembrane</keyword>
<dbReference type="PANTHER" id="PTHR37308">
    <property type="entry name" value="INTEGRAL MEMBRANE PROTEIN"/>
    <property type="match status" value="1"/>
</dbReference>
<dbReference type="EMBL" id="DXBC01000177">
    <property type="protein sequence ID" value="HIZ80343.1"/>
    <property type="molecule type" value="Genomic_DNA"/>
</dbReference>
<evidence type="ECO:0000313" key="2">
    <source>
        <dbReference type="EMBL" id="HIZ80343.1"/>
    </source>
</evidence>
<evidence type="ECO:0000256" key="1">
    <source>
        <dbReference type="SAM" id="Phobius"/>
    </source>
</evidence>
<reference evidence="2" key="2">
    <citation type="submission" date="2021-04" db="EMBL/GenBank/DDBJ databases">
        <authorList>
            <person name="Gilroy R."/>
        </authorList>
    </citation>
    <scope>NUCLEOTIDE SEQUENCE</scope>
    <source>
        <strain evidence="2">ChiBcec1-1093</strain>
    </source>
</reference>
<feature type="transmembrane region" description="Helical" evidence="1">
    <location>
        <begin position="235"/>
        <end position="257"/>
    </location>
</feature>
<dbReference type="AlphaFoldDB" id="A0A9D2GJF9"/>
<protein>
    <submittedName>
        <fullName evidence="2">DUF368 domain-containing protein</fullName>
    </submittedName>
</protein>
<proteinExistence type="predicted"/>
<comment type="caution">
    <text evidence="2">The sequence shown here is derived from an EMBL/GenBank/DDBJ whole genome shotgun (WGS) entry which is preliminary data.</text>
</comment>
<feature type="transmembrane region" description="Helical" evidence="1">
    <location>
        <begin position="54"/>
        <end position="73"/>
    </location>
</feature>
<dbReference type="PANTHER" id="PTHR37308:SF1">
    <property type="entry name" value="POLYPRENYL-PHOSPHATE TRANSPORTER"/>
    <property type="match status" value="1"/>
</dbReference>
<dbReference type="InterPro" id="IPR007163">
    <property type="entry name" value="VCA0040-like"/>
</dbReference>
<dbReference type="Proteomes" id="UP000824101">
    <property type="component" value="Unassembled WGS sequence"/>
</dbReference>
<name>A0A9D2GJF9_9FIRM</name>
<feature type="transmembrane region" description="Helical" evidence="1">
    <location>
        <begin position="80"/>
        <end position="101"/>
    </location>
</feature>
<feature type="transmembrane region" description="Helical" evidence="1">
    <location>
        <begin position="12"/>
        <end position="34"/>
    </location>
</feature>
<reference evidence="2" key="1">
    <citation type="journal article" date="2021" name="PeerJ">
        <title>Extensive microbial diversity within the chicken gut microbiome revealed by metagenomics and culture.</title>
        <authorList>
            <person name="Gilroy R."/>
            <person name="Ravi A."/>
            <person name="Getino M."/>
            <person name="Pursley I."/>
            <person name="Horton D.L."/>
            <person name="Alikhan N.F."/>
            <person name="Baker D."/>
            <person name="Gharbi K."/>
            <person name="Hall N."/>
            <person name="Watson M."/>
            <person name="Adriaenssens E.M."/>
            <person name="Foster-Nyarko E."/>
            <person name="Jarju S."/>
            <person name="Secka A."/>
            <person name="Antonio M."/>
            <person name="Oren A."/>
            <person name="Chaudhuri R.R."/>
            <person name="La Ragione R."/>
            <person name="Hildebrand F."/>
            <person name="Pallen M.J."/>
        </authorList>
    </citation>
    <scope>NUCLEOTIDE SEQUENCE</scope>
    <source>
        <strain evidence="2">ChiBcec1-1093</strain>
    </source>
</reference>